<reference evidence="1" key="2">
    <citation type="journal article" date="2015" name="Data Brief">
        <title>Shoot transcriptome of the giant reed, Arundo donax.</title>
        <authorList>
            <person name="Barrero R.A."/>
            <person name="Guerrero F.D."/>
            <person name="Moolhuijzen P."/>
            <person name="Goolsby J.A."/>
            <person name="Tidwell J."/>
            <person name="Bellgard S.E."/>
            <person name="Bellgard M.I."/>
        </authorList>
    </citation>
    <scope>NUCLEOTIDE SEQUENCE</scope>
    <source>
        <tissue evidence="1">Shoot tissue taken approximately 20 cm above the soil surface</tissue>
    </source>
</reference>
<sequence>MKVKQNLLFRIGNERYTVSVIWSGECIIAACDMKHYSKSYQCDT</sequence>
<name>A0A0A8YKI6_ARUDO</name>
<evidence type="ECO:0000313" key="1">
    <source>
        <dbReference type="EMBL" id="JAD25855.1"/>
    </source>
</evidence>
<proteinExistence type="predicted"/>
<protein>
    <submittedName>
        <fullName evidence="1">Uncharacterized protein</fullName>
    </submittedName>
</protein>
<organism evidence="1">
    <name type="scientific">Arundo donax</name>
    <name type="common">Giant reed</name>
    <name type="synonym">Donax arundinaceus</name>
    <dbReference type="NCBI Taxonomy" id="35708"/>
    <lineage>
        <taxon>Eukaryota</taxon>
        <taxon>Viridiplantae</taxon>
        <taxon>Streptophyta</taxon>
        <taxon>Embryophyta</taxon>
        <taxon>Tracheophyta</taxon>
        <taxon>Spermatophyta</taxon>
        <taxon>Magnoliopsida</taxon>
        <taxon>Liliopsida</taxon>
        <taxon>Poales</taxon>
        <taxon>Poaceae</taxon>
        <taxon>PACMAD clade</taxon>
        <taxon>Arundinoideae</taxon>
        <taxon>Arundineae</taxon>
        <taxon>Arundo</taxon>
    </lineage>
</organism>
<accession>A0A0A8YKI6</accession>
<reference evidence="1" key="1">
    <citation type="submission" date="2014-09" db="EMBL/GenBank/DDBJ databases">
        <authorList>
            <person name="Magalhaes I.L.F."/>
            <person name="Oliveira U."/>
            <person name="Santos F.R."/>
            <person name="Vidigal T.H.D.A."/>
            <person name="Brescovit A.D."/>
            <person name="Santos A.J."/>
        </authorList>
    </citation>
    <scope>NUCLEOTIDE SEQUENCE</scope>
    <source>
        <tissue evidence="1">Shoot tissue taken approximately 20 cm above the soil surface</tissue>
    </source>
</reference>
<dbReference type="AlphaFoldDB" id="A0A0A8YKI6"/>
<dbReference type="EMBL" id="GBRH01272040">
    <property type="protein sequence ID" value="JAD25855.1"/>
    <property type="molecule type" value="Transcribed_RNA"/>
</dbReference>